<reference evidence="1" key="1">
    <citation type="submission" date="2020-03" db="EMBL/GenBank/DDBJ databases">
        <title>Hybrid Assembly of Korean Phytophthora infestans isolates.</title>
        <authorList>
            <person name="Prokchorchik M."/>
            <person name="Lee Y."/>
            <person name="Seo J."/>
            <person name="Cho J.-H."/>
            <person name="Park Y.-E."/>
            <person name="Jang D.-C."/>
            <person name="Im J.-S."/>
            <person name="Choi J.-G."/>
            <person name="Park H.-J."/>
            <person name="Lee G.-B."/>
            <person name="Lee Y.-G."/>
            <person name="Hong S.-Y."/>
            <person name="Cho K."/>
            <person name="Sohn K.H."/>
        </authorList>
    </citation>
    <scope>NUCLEOTIDE SEQUENCE</scope>
    <source>
        <strain evidence="1">KR_2_A2</strain>
    </source>
</reference>
<proteinExistence type="predicted"/>
<gene>
    <name evidence="1" type="ORF">GN958_ATG23352</name>
</gene>
<sequence>FVAPDERLPFAILRDGPQAQEGDTNKHPVHVPVCKVKQVCGLYFLREELKRTTIVLSQVGLLGRKSAGMHFLRCLEQREQIPDLSQMFLYRCGTASFRFTGERDRHMANPRYPGLHKTFLMYLGPQEQISSHVSPTLAYWSAIINEMTSVMAINTASMLALHFRRRLHHYGRSRYAKKRVKFNPATRKSRSLLIAAILAKNSNILTQMETKLLQQKCGIHGPNRGLQKSVSYVNDSVWCTIRLRHALVDGWARREAPKNKRCSSVFDTITSGLFRTISSYTERVDFVKALFGRIYNDPVAKVFGSGYLGLECRSVTARSAWPLKNETVLRTIFNVNALKTKTRQLVTDIVEKGAFDLALDKLPSGYTPDILFGIDPGVRALATAPYAGNNSRRQRRRHHSRRRSAAEYYHWAKFETKRVWYLNLRKGEPTYDMKLKEMPSFKIAQLTTYVDRLRYFVEHVGGLVSFLAEKSFRKWRFQAKGSKMRAMTTIVRRLFPVRSAHVCIAFGWSSWKLKSYRKRELERWATVLPVDGFRTSKMGSCCHERLHPARLLMKKRKNSRCKAHVWNWDVNIYWMKLLKYMRLGLGRLAAFEP</sequence>
<comment type="caution">
    <text evidence="1">The sequence shown here is derived from an EMBL/GenBank/DDBJ whole genome shotgun (WGS) entry which is preliminary data.</text>
</comment>
<feature type="non-terminal residue" evidence="1">
    <location>
        <position position="1"/>
    </location>
</feature>
<organism evidence="1 2">
    <name type="scientific">Phytophthora infestans</name>
    <name type="common">Potato late blight agent</name>
    <name type="synonym">Botrytis infestans</name>
    <dbReference type="NCBI Taxonomy" id="4787"/>
    <lineage>
        <taxon>Eukaryota</taxon>
        <taxon>Sar</taxon>
        <taxon>Stramenopiles</taxon>
        <taxon>Oomycota</taxon>
        <taxon>Peronosporomycetes</taxon>
        <taxon>Peronosporales</taxon>
        <taxon>Peronosporaceae</taxon>
        <taxon>Phytophthora</taxon>
    </lineage>
</organism>
<protein>
    <submittedName>
        <fullName evidence="1">Uncharacterized protein</fullName>
    </submittedName>
</protein>
<dbReference type="AlphaFoldDB" id="A0A8S9TL02"/>
<name>A0A8S9TL02_PHYIN</name>
<evidence type="ECO:0000313" key="2">
    <source>
        <dbReference type="Proteomes" id="UP000704712"/>
    </source>
</evidence>
<evidence type="ECO:0000313" key="1">
    <source>
        <dbReference type="EMBL" id="KAF4127477.1"/>
    </source>
</evidence>
<accession>A0A8S9TL02</accession>
<dbReference type="Proteomes" id="UP000704712">
    <property type="component" value="Unassembled WGS sequence"/>
</dbReference>
<dbReference type="EMBL" id="JAACNO010003265">
    <property type="protein sequence ID" value="KAF4127477.1"/>
    <property type="molecule type" value="Genomic_DNA"/>
</dbReference>